<reference evidence="3 5" key="1">
    <citation type="submission" date="2020-05" db="EMBL/GenBank/DDBJ databases">
        <title>Comparative genomic analysis of denitrifying bacteria from Halomonas genus.</title>
        <authorList>
            <person name="Wang L."/>
            <person name="Shao Z."/>
        </authorList>
    </citation>
    <scope>NUCLEOTIDE SEQUENCE [LARGE SCALE GENOMIC DNA]</scope>
    <source>
        <strain evidence="3 5">DSM 17331</strain>
    </source>
</reference>
<evidence type="ECO:0000256" key="1">
    <source>
        <dbReference type="SAM" id="SignalP"/>
    </source>
</evidence>
<comment type="caution">
    <text evidence="2">The sequence shown here is derived from an EMBL/GenBank/DDBJ whole genome shotgun (WGS) entry which is preliminary data.</text>
</comment>
<protein>
    <recommendedName>
        <fullName evidence="6">Lipocalin-like domain-containing protein</fullName>
    </recommendedName>
</protein>
<dbReference type="AlphaFoldDB" id="A0A7V9W568"/>
<evidence type="ECO:0000313" key="2">
    <source>
        <dbReference type="EMBL" id="MBA2781205.1"/>
    </source>
</evidence>
<dbReference type="Proteomes" id="UP000814353">
    <property type="component" value="Unassembled WGS sequence"/>
</dbReference>
<evidence type="ECO:0000313" key="5">
    <source>
        <dbReference type="Proteomes" id="UP000814353"/>
    </source>
</evidence>
<name>A0A7V9W568_9GAMM</name>
<keyword evidence="1" id="KW-0732">Signal</keyword>
<evidence type="ECO:0008006" key="6">
    <source>
        <dbReference type="Google" id="ProtNLM"/>
    </source>
</evidence>
<proteinExistence type="predicted"/>
<dbReference type="RefSeq" id="WP_181517074.1">
    <property type="nucleotide sequence ID" value="NZ_JABFUB010000042.1"/>
</dbReference>
<evidence type="ECO:0000313" key="4">
    <source>
        <dbReference type="Proteomes" id="UP000518091"/>
    </source>
</evidence>
<evidence type="ECO:0000313" key="3">
    <source>
        <dbReference type="EMBL" id="MCG6663887.1"/>
    </source>
</evidence>
<accession>A0A7V9W568</accession>
<sequence length="141" mass="16259">MRTLMFFLLFSPFFAFAEGEKWFLGNWRITEVNFPGFSALTEQEADEWLDRIIQYNMNSVELSDKACQNPLYMAEFVDSNDYMVGHRFSLETLGIHAGTVEIVSVDCDQSWLGPGLTIIKKNGDAAYIPWDGAYFFISRER</sequence>
<gene>
    <name evidence="2" type="ORF">H1D44_20230</name>
    <name evidence="3" type="ORF">HOP48_20420</name>
</gene>
<reference evidence="2 4" key="2">
    <citation type="submission" date="2020-07" db="EMBL/GenBank/DDBJ databases">
        <title>Identification of Halomonas strains.</title>
        <authorList>
            <person name="Xiao Z."/>
            <person name="Shen J."/>
        </authorList>
    </citation>
    <scope>NUCLEOTIDE SEQUENCE [LARGE SCALE GENOMIC DNA]</scope>
    <source>
        <strain evidence="2 4">DSM 17331</strain>
    </source>
</reference>
<dbReference type="EMBL" id="JACEFT010000056">
    <property type="protein sequence ID" value="MBA2781205.1"/>
    <property type="molecule type" value="Genomic_DNA"/>
</dbReference>
<organism evidence="2 4">
    <name type="scientific">Billgrantia kenyensis</name>
    <dbReference type="NCBI Taxonomy" id="321266"/>
    <lineage>
        <taxon>Bacteria</taxon>
        <taxon>Pseudomonadati</taxon>
        <taxon>Pseudomonadota</taxon>
        <taxon>Gammaproteobacteria</taxon>
        <taxon>Oceanospirillales</taxon>
        <taxon>Halomonadaceae</taxon>
        <taxon>Billgrantia</taxon>
    </lineage>
</organism>
<dbReference type="Proteomes" id="UP000518091">
    <property type="component" value="Unassembled WGS sequence"/>
</dbReference>
<feature type="signal peptide" evidence="1">
    <location>
        <begin position="1"/>
        <end position="17"/>
    </location>
</feature>
<dbReference type="EMBL" id="JABFUB010000042">
    <property type="protein sequence ID" value="MCG6663887.1"/>
    <property type="molecule type" value="Genomic_DNA"/>
</dbReference>
<feature type="chain" id="PRO_5030758467" description="Lipocalin-like domain-containing protein" evidence="1">
    <location>
        <begin position="18"/>
        <end position="141"/>
    </location>
</feature>
<keyword evidence="5" id="KW-1185">Reference proteome</keyword>